<proteinExistence type="predicted"/>
<sequence length="150" mass="17485">MIAWRYIDKPAATIAAIKDYNSMRNVINITPQEIKELYDRMISPRAAKITGLPKARNPRSGEEALAESLDKLDVLQERYRQAIEYMDWFEPAWGTLTDEEQHILREFYMTGNQRSGAAVRLQCELNYSERQIERLRSKALSRLSLMLFGK</sequence>
<dbReference type="EMBL" id="AZRL01000003">
    <property type="protein sequence ID" value="PNR98019.1"/>
    <property type="molecule type" value="Genomic_DNA"/>
</dbReference>
<organism evidence="1 2">
    <name type="scientific">Petrotoga olearia DSM 13574</name>
    <dbReference type="NCBI Taxonomy" id="1122955"/>
    <lineage>
        <taxon>Bacteria</taxon>
        <taxon>Thermotogati</taxon>
        <taxon>Thermotogota</taxon>
        <taxon>Thermotogae</taxon>
        <taxon>Petrotogales</taxon>
        <taxon>Petrotogaceae</taxon>
        <taxon>Petrotoga</taxon>
    </lineage>
</organism>
<gene>
    <name evidence="1" type="ORF">X929_01250</name>
</gene>
<protein>
    <submittedName>
        <fullName evidence="1">Uncharacterized protein</fullName>
    </submittedName>
</protein>
<comment type="caution">
    <text evidence="1">The sequence shown here is derived from an EMBL/GenBank/DDBJ whole genome shotgun (WGS) entry which is preliminary data.</text>
</comment>
<dbReference type="OrthoDB" id="3252602at2"/>
<dbReference type="Proteomes" id="UP000236434">
    <property type="component" value="Unassembled WGS sequence"/>
</dbReference>
<accession>A0A2K1P5E9</accession>
<evidence type="ECO:0000313" key="2">
    <source>
        <dbReference type="Proteomes" id="UP000236434"/>
    </source>
</evidence>
<name>A0A2K1P5E9_9BACT</name>
<dbReference type="AlphaFoldDB" id="A0A2K1P5E9"/>
<reference evidence="1 2" key="1">
    <citation type="submission" date="2013-12" db="EMBL/GenBank/DDBJ databases">
        <title>Comparative genomics of Petrotoga isolates.</title>
        <authorList>
            <person name="Nesbo C.L."/>
            <person name="Charchuk R."/>
            <person name="Chow K."/>
        </authorList>
    </citation>
    <scope>NUCLEOTIDE SEQUENCE [LARGE SCALE GENOMIC DNA]</scope>
    <source>
        <strain evidence="1 2">DSM 13574</strain>
    </source>
</reference>
<dbReference type="RefSeq" id="WP_103066250.1">
    <property type="nucleotide sequence ID" value="NZ_AZRL01000003.1"/>
</dbReference>
<evidence type="ECO:0000313" key="1">
    <source>
        <dbReference type="EMBL" id="PNR98019.1"/>
    </source>
</evidence>